<dbReference type="PANTHER" id="PTHR34308">
    <property type="entry name" value="COBALAMIN BIOSYNTHESIS PROTEIN CBIB"/>
    <property type="match status" value="1"/>
</dbReference>
<keyword evidence="7 9" id="KW-1133">Transmembrane helix</keyword>
<sequence length="320" mass="36208">MLAFDDLTYNQLEISAEYSSLLTVTIACLCERYLHLPLSANPLAFWRVLCTKMKSKVLSTHDSKQQHILAGALGFTVLALPFVAILYFLYNLAELHLVLDALILFICLQYNHYRKTSKQISTALVAQKKQLARDLLKTFTLRQTQTLSELGIVKATIESLTLRFVYQQFTVIVIYVGFGIFPALIYRLLYEAQQVWSVKSASTHFFGQCTYLISQTLQYLPTRVFNLLLVLFSFNQRAYSKFAQYLMNRTSWAPGGAATLSALSIALNVHTGGPVIRAGQKVRRGRNVGDIEPQIKDIANVSNLLDRCFLSLLLVFIFLI</sequence>
<dbReference type="InterPro" id="IPR004485">
    <property type="entry name" value="Cobalamin_biosynth_CobD/CbiB"/>
</dbReference>
<evidence type="ECO:0000256" key="6">
    <source>
        <dbReference type="ARBA" id="ARBA00022692"/>
    </source>
</evidence>
<keyword evidence="6 9" id="KW-0812">Transmembrane</keyword>
<comment type="subcellular location">
    <subcellularLocation>
        <location evidence="1">Cell membrane</location>
        <topology evidence="1">Multi-pass membrane protein</topology>
    </subcellularLocation>
</comment>
<evidence type="ECO:0000256" key="1">
    <source>
        <dbReference type="ARBA" id="ARBA00004651"/>
    </source>
</evidence>
<evidence type="ECO:0000256" key="3">
    <source>
        <dbReference type="ARBA" id="ARBA00006263"/>
    </source>
</evidence>
<feature type="transmembrane region" description="Helical" evidence="9">
    <location>
        <begin position="68"/>
        <end position="89"/>
    </location>
</feature>
<keyword evidence="8 9" id="KW-0472">Membrane</keyword>
<organism evidence="10 11">
    <name type="scientific">Agaribacter flavus</name>
    <dbReference type="NCBI Taxonomy" id="1902781"/>
    <lineage>
        <taxon>Bacteria</taxon>
        <taxon>Pseudomonadati</taxon>
        <taxon>Pseudomonadota</taxon>
        <taxon>Gammaproteobacteria</taxon>
        <taxon>Alteromonadales</taxon>
        <taxon>Alteromonadaceae</taxon>
        <taxon>Agaribacter</taxon>
    </lineage>
</organism>
<name>A0ABV7FWR8_9ALTE</name>
<reference evidence="11" key="1">
    <citation type="journal article" date="2019" name="Int. J. Syst. Evol. Microbiol.">
        <title>The Global Catalogue of Microorganisms (GCM) 10K type strain sequencing project: providing services to taxonomists for standard genome sequencing and annotation.</title>
        <authorList>
            <consortium name="The Broad Institute Genomics Platform"/>
            <consortium name="The Broad Institute Genome Sequencing Center for Infectious Disease"/>
            <person name="Wu L."/>
            <person name="Ma J."/>
        </authorList>
    </citation>
    <scope>NUCLEOTIDE SEQUENCE [LARGE SCALE GENOMIC DNA]</scope>
    <source>
        <strain evidence="11">KCTC 52473</strain>
    </source>
</reference>
<evidence type="ECO:0000313" key="10">
    <source>
        <dbReference type="EMBL" id="MFC3123277.1"/>
    </source>
</evidence>
<evidence type="ECO:0000256" key="4">
    <source>
        <dbReference type="ARBA" id="ARBA00022475"/>
    </source>
</evidence>
<evidence type="ECO:0000256" key="5">
    <source>
        <dbReference type="ARBA" id="ARBA00022573"/>
    </source>
</evidence>
<protein>
    <submittedName>
        <fullName evidence="10">Cobalamin biosynthesis protein</fullName>
    </submittedName>
</protein>
<evidence type="ECO:0000256" key="8">
    <source>
        <dbReference type="ARBA" id="ARBA00023136"/>
    </source>
</evidence>
<proteinExistence type="inferred from homology"/>
<comment type="similarity">
    <text evidence="3">Belongs to the CobD/CbiB family.</text>
</comment>
<comment type="caution">
    <text evidence="10">The sequence shown here is derived from an EMBL/GenBank/DDBJ whole genome shotgun (WGS) entry which is preliminary data.</text>
</comment>
<accession>A0ABV7FWR8</accession>
<keyword evidence="11" id="KW-1185">Reference proteome</keyword>
<evidence type="ECO:0000256" key="2">
    <source>
        <dbReference type="ARBA" id="ARBA00004953"/>
    </source>
</evidence>
<dbReference type="EMBL" id="JBHRSW010000048">
    <property type="protein sequence ID" value="MFC3123277.1"/>
    <property type="molecule type" value="Genomic_DNA"/>
</dbReference>
<evidence type="ECO:0000256" key="9">
    <source>
        <dbReference type="SAM" id="Phobius"/>
    </source>
</evidence>
<keyword evidence="4" id="KW-1003">Cell membrane</keyword>
<evidence type="ECO:0000256" key="7">
    <source>
        <dbReference type="ARBA" id="ARBA00022989"/>
    </source>
</evidence>
<dbReference type="PANTHER" id="PTHR34308:SF1">
    <property type="entry name" value="COBALAMIN BIOSYNTHESIS PROTEIN CBIB"/>
    <property type="match status" value="1"/>
</dbReference>
<feature type="transmembrane region" description="Helical" evidence="9">
    <location>
        <begin position="169"/>
        <end position="189"/>
    </location>
</feature>
<comment type="pathway">
    <text evidence="2">Cofactor biosynthesis; adenosylcobalamin biosynthesis.</text>
</comment>
<evidence type="ECO:0000313" key="11">
    <source>
        <dbReference type="Proteomes" id="UP001595478"/>
    </source>
</evidence>
<dbReference type="Pfam" id="PF03186">
    <property type="entry name" value="CobD_Cbib"/>
    <property type="match status" value="1"/>
</dbReference>
<gene>
    <name evidence="10" type="ORF">ACFOHL_16770</name>
</gene>
<dbReference type="Proteomes" id="UP001595478">
    <property type="component" value="Unassembled WGS sequence"/>
</dbReference>
<keyword evidence="5" id="KW-0169">Cobalamin biosynthesis</keyword>
<dbReference type="RefSeq" id="WP_376921397.1">
    <property type="nucleotide sequence ID" value="NZ_JBHRSW010000048.1"/>
</dbReference>